<dbReference type="OrthoDB" id="3433125at2759"/>
<keyword evidence="3" id="KW-1185">Reference proteome</keyword>
<sequence length="533" mass="59221">MGKLVKLLGTGIGFTSEAIQAARSRSREPSSAQPSTSATPHDPQDAPPAYGDSILPTDYGESSRSTYAQHDLTGPDEKHRSKAAEAGYDSESDSSDSDHHDAFEQDEAEWELDEMAERVRPPTNEDSEALPKGVSDAERMMREEQMIRELVQMAGPSQPAQRLPCPVIIPQRRPRKKKYGFVRAYAPVLADCGVGQELFLQFLVDWEKASKSDKWIDVVFLAGNVIGFVPELAAQIIGPIVAAAAGTAREIQSRSRRNTFLDKFNEDILMPRGLFGMVMSFKKSIPGEQKGALQKLSSTIGRTIFTSKKLSIDEVAAKYSNPDPNLSKTKQKMNNIRLASGRIDGEVELPEAAELIYPDIDRFAEQAAKAPNDGKEASMGDKFKNASSWVQDYFDRRGQAFHDAENDHPSRASQSTEQPQFRSRYNDPNHPANSGSLVALLTGGAINPVPRREARRRAKRERRNDRRVARGRPARDQRQKKNRGKGTVKRLLQGDILYFFIVNIPSQEEVQQSVDQLERLMSEQGAPSSSHSS</sequence>
<feature type="compositionally biased region" description="Basic and acidic residues" evidence="1">
    <location>
        <begin position="73"/>
        <end position="83"/>
    </location>
</feature>
<dbReference type="RefSeq" id="XP_056482606.1">
    <property type="nucleotide sequence ID" value="XM_056636576.1"/>
</dbReference>
<dbReference type="PANTHER" id="PTHR38887:SF1">
    <property type="entry name" value="RAS MODIFICATION PROTEIN ERF4"/>
    <property type="match status" value="1"/>
</dbReference>
<proteinExistence type="predicted"/>
<organism evidence="2 3">
    <name type="scientific">Penicillium cosmopolitanum</name>
    <dbReference type="NCBI Taxonomy" id="1131564"/>
    <lineage>
        <taxon>Eukaryota</taxon>
        <taxon>Fungi</taxon>
        <taxon>Dikarya</taxon>
        <taxon>Ascomycota</taxon>
        <taxon>Pezizomycotina</taxon>
        <taxon>Eurotiomycetes</taxon>
        <taxon>Eurotiomycetidae</taxon>
        <taxon>Eurotiales</taxon>
        <taxon>Aspergillaceae</taxon>
        <taxon>Penicillium</taxon>
    </lineage>
</organism>
<dbReference type="PANTHER" id="PTHR38887">
    <property type="entry name" value="CHROMOSOME 21, WHOLE GENOME SHOTGUN SEQUENCE"/>
    <property type="match status" value="1"/>
</dbReference>
<comment type="caution">
    <text evidence="2">The sequence shown here is derived from an EMBL/GenBank/DDBJ whole genome shotgun (WGS) entry which is preliminary data.</text>
</comment>
<gene>
    <name evidence="2" type="ORF">N7509_011939</name>
</gene>
<accession>A0A9W9VGM2</accession>
<reference evidence="2" key="2">
    <citation type="journal article" date="2023" name="IMA Fungus">
        <title>Comparative genomic study of the Penicillium genus elucidates a diverse pangenome and 15 lateral gene transfer events.</title>
        <authorList>
            <person name="Petersen C."/>
            <person name="Sorensen T."/>
            <person name="Nielsen M.R."/>
            <person name="Sondergaard T.E."/>
            <person name="Sorensen J.L."/>
            <person name="Fitzpatrick D.A."/>
            <person name="Frisvad J.C."/>
            <person name="Nielsen K.L."/>
        </authorList>
    </citation>
    <scope>NUCLEOTIDE SEQUENCE</scope>
    <source>
        <strain evidence="2">IBT 29677</strain>
    </source>
</reference>
<protein>
    <submittedName>
        <fullName evidence="2">Uncharacterized protein</fullName>
    </submittedName>
</protein>
<name>A0A9W9VGM2_9EURO</name>
<dbReference type="Proteomes" id="UP001147747">
    <property type="component" value="Unassembled WGS sequence"/>
</dbReference>
<dbReference type="EMBL" id="JAPZBU010000011">
    <property type="protein sequence ID" value="KAJ5378820.1"/>
    <property type="molecule type" value="Genomic_DNA"/>
</dbReference>
<reference evidence="2" key="1">
    <citation type="submission" date="2022-12" db="EMBL/GenBank/DDBJ databases">
        <authorList>
            <person name="Petersen C."/>
        </authorList>
    </citation>
    <scope>NUCLEOTIDE SEQUENCE</scope>
    <source>
        <strain evidence="2">IBT 29677</strain>
    </source>
</reference>
<feature type="compositionally biased region" description="Low complexity" evidence="1">
    <location>
        <begin position="29"/>
        <end position="40"/>
    </location>
</feature>
<feature type="region of interest" description="Disordered" evidence="1">
    <location>
        <begin position="19"/>
        <end position="105"/>
    </location>
</feature>
<feature type="compositionally biased region" description="Polar residues" evidence="1">
    <location>
        <begin position="411"/>
        <end position="423"/>
    </location>
</feature>
<dbReference type="InterPro" id="IPR053221">
    <property type="entry name" value="Burnettramic_acid_biosynth"/>
</dbReference>
<evidence type="ECO:0000256" key="1">
    <source>
        <dbReference type="SAM" id="MobiDB-lite"/>
    </source>
</evidence>
<feature type="region of interest" description="Disordered" evidence="1">
    <location>
        <begin position="403"/>
        <end position="487"/>
    </location>
</feature>
<evidence type="ECO:0000313" key="3">
    <source>
        <dbReference type="Proteomes" id="UP001147747"/>
    </source>
</evidence>
<dbReference type="GeneID" id="81375556"/>
<feature type="compositionally biased region" description="Basic and acidic residues" evidence="1">
    <location>
        <begin position="462"/>
        <end position="479"/>
    </location>
</feature>
<evidence type="ECO:0000313" key="2">
    <source>
        <dbReference type="EMBL" id="KAJ5378820.1"/>
    </source>
</evidence>
<dbReference type="AlphaFoldDB" id="A0A9W9VGM2"/>